<keyword evidence="1" id="KW-0808">Transferase</keyword>
<dbReference type="Proteomes" id="UP000765509">
    <property type="component" value="Unassembled WGS sequence"/>
</dbReference>
<keyword evidence="2" id="KW-0548">Nucleotidyltransferase</keyword>
<evidence type="ECO:0000256" key="2">
    <source>
        <dbReference type="ARBA" id="ARBA00022695"/>
    </source>
</evidence>
<dbReference type="Pfam" id="PF17917">
    <property type="entry name" value="RT_RNaseH"/>
    <property type="match status" value="1"/>
</dbReference>
<dbReference type="InterPro" id="IPR043502">
    <property type="entry name" value="DNA/RNA_pol_sf"/>
</dbReference>
<dbReference type="GO" id="GO:0004519">
    <property type="term" value="F:endonuclease activity"/>
    <property type="evidence" value="ECO:0007669"/>
    <property type="project" value="UniProtKB-KW"/>
</dbReference>
<evidence type="ECO:0000256" key="3">
    <source>
        <dbReference type="ARBA" id="ARBA00022722"/>
    </source>
</evidence>
<organism evidence="8 9">
    <name type="scientific">Austropuccinia psidii MF-1</name>
    <dbReference type="NCBI Taxonomy" id="1389203"/>
    <lineage>
        <taxon>Eukaryota</taxon>
        <taxon>Fungi</taxon>
        <taxon>Dikarya</taxon>
        <taxon>Basidiomycota</taxon>
        <taxon>Pucciniomycotina</taxon>
        <taxon>Pucciniomycetes</taxon>
        <taxon>Pucciniales</taxon>
        <taxon>Sphaerophragmiaceae</taxon>
        <taxon>Austropuccinia</taxon>
    </lineage>
</organism>
<dbReference type="PANTHER" id="PTHR37984:SF5">
    <property type="entry name" value="PROTEIN NYNRIN-LIKE"/>
    <property type="match status" value="1"/>
</dbReference>
<evidence type="ECO:0000256" key="6">
    <source>
        <dbReference type="ARBA" id="ARBA00022918"/>
    </source>
</evidence>
<sequence>MYIDSCGEGLGLALHQVQIVNDKPYEGPVYFISRQIKPTEAKYEASQMEYLFLVWALKKLHYYLGGSVFEVITDCNAVKSLLNTRTPKKHMLRCKITIQEYGGSMKIVNKAGNNHSNNYGLSRWALPNKPDNTSIVPSNVEPQIRIEGINITDVGMEFFKEVRESYEEYENFYIINSLLENDF</sequence>
<dbReference type="GO" id="GO:0016787">
    <property type="term" value="F:hydrolase activity"/>
    <property type="evidence" value="ECO:0007669"/>
    <property type="project" value="UniProtKB-KW"/>
</dbReference>
<keyword evidence="5" id="KW-0378">Hydrolase</keyword>
<dbReference type="PANTHER" id="PTHR37984">
    <property type="entry name" value="PROTEIN CBG26694"/>
    <property type="match status" value="1"/>
</dbReference>
<dbReference type="GO" id="GO:0003964">
    <property type="term" value="F:RNA-directed DNA polymerase activity"/>
    <property type="evidence" value="ECO:0007669"/>
    <property type="project" value="UniProtKB-KW"/>
</dbReference>
<evidence type="ECO:0000313" key="8">
    <source>
        <dbReference type="EMBL" id="MBW0515578.1"/>
    </source>
</evidence>
<protein>
    <recommendedName>
        <fullName evidence="7">Reverse transcriptase RNase H-like domain-containing protein</fullName>
    </recommendedName>
</protein>
<proteinExistence type="predicted"/>
<dbReference type="AlphaFoldDB" id="A0A9Q3EAW1"/>
<keyword evidence="9" id="KW-1185">Reference proteome</keyword>
<evidence type="ECO:0000259" key="7">
    <source>
        <dbReference type="Pfam" id="PF17917"/>
    </source>
</evidence>
<keyword evidence="4" id="KW-0255">Endonuclease</keyword>
<dbReference type="SUPFAM" id="SSF56672">
    <property type="entry name" value="DNA/RNA polymerases"/>
    <property type="match status" value="1"/>
</dbReference>
<dbReference type="EMBL" id="AVOT02024708">
    <property type="protein sequence ID" value="MBW0515578.1"/>
    <property type="molecule type" value="Genomic_DNA"/>
</dbReference>
<keyword evidence="3" id="KW-0540">Nuclease</keyword>
<feature type="domain" description="Reverse transcriptase RNase H-like" evidence="7">
    <location>
        <begin position="2"/>
        <end position="101"/>
    </location>
</feature>
<name>A0A9Q3EAW1_9BASI</name>
<keyword evidence="6" id="KW-0695">RNA-directed DNA polymerase</keyword>
<dbReference type="InterPro" id="IPR041373">
    <property type="entry name" value="RT_RNaseH"/>
</dbReference>
<evidence type="ECO:0000313" key="9">
    <source>
        <dbReference type="Proteomes" id="UP000765509"/>
    </source>
</evidence>
<reference evidence="8" key="1">
    <citation type="submission" date="2021-03" db="EMBL/GenBank/DDBJ databases">
        <title>Draft genome sequence of rust myrtle Austropuccinia psidii MF-1, a brazilian biotype.</title>
        <authorList>
            <person name="Quecine M.C."/>
            <person name="Pachon D.M.R."/>
            <person name="Bonatelli M.L."/>
            <person name="Correr F.H."/>
            <person name="Franceschini L.M."/>
            <person name="Leite T.F."/>
            <person name="Margarido G.R.A."/>
            <person name="Almeida C.A."/>
            <person name="Ferrarezi J.A."/>
            <person name="Labate C.A."/>
        </authorList>
    </citation>
    <scope>NUCLEOTIDE SEQUENCE</scope>
    <source>
        <strain evidence="8">MF-1</strain>
    </source>
</reference>
<evidence type="ECO:0000256" key="1">
    <source>
        <dbReference type="ARBA" id="ARBA00022679"/>
    </source>
</evidence>
<comment type="caution">
    <text evidence="8">The sequence shown here is derived from an EMBL/GenBank/DDBJ whole genome shotgun (WGS) entry which is preliminary data.</text>
</comment>
<accession>A0A9Q3EAW1</accession>
<dbReference type="InterPro" id="IPR050951">
    <property type="entry name" value="Retrovirus_Pol_polyprotein"/>
</dbReference>
<gene>
    <name evidence="8" type="ORF">O181_055293</name>
</gene>
<evidence type="ECO:0000256" key="5">
    <source>
        <dbReference type="ARBA" id="ARBA00022801"/>
    </source>
</evidence>
<evidence type="ECO:0000256" key="4">
    <source>
        <dbReference type="ARBA" id="ARBA00022759"/>
    </source>
</evidence>